<dbReference type="AlphaFoldDB" id="Q64A76"/>
<organism evidence="1">
    <name type="scientific">Uncultured archaeon GZfos26G2</name>
    <dbReference type="NCBI Taxonomy" id="3386331"/>
    <lineage>
        <taxon>Archaea</taxon>
        <taxon>Methanobacteriati</taxon>
        <taxon>Methanobacteriota</taxon>
        <taxon>Stenosarchaea group</taxon>
        <taxon>Methanomicrobia</taxon>
        <taxon>Candidatus Methanophagales</taxon>
        <taxon>Candidatus Methanophagaceae</taxon>
        <taxon>Candidatus Methanophaga</taxon>
    </lineage>
</organism>
<sequence>MVGNKEFFVFRLNELKILNNREWGAGEVKLLSFVTGGDVNLPVLDDLQRTTEPERKKELIKAATQSVLSSKVLMQLDNVRDGHIMTFGDTGYALYTSSKIPISFNWTLMLFEIDEDINNLGKDIDGVINRPEFDSFVNNVLILASAATNPVAAAGVAIAKYTVGVVAKSMIKNKDDQIGLAYLSFNKFEHYPHGERKRDDVPDLSGNVFIDYSIFGTTY</sequence>
<accession>Q64A76</accession>
<reference evidence="1" key="1">
    <citation type="journal article" date="2004" name="Science">
        <title>Reverse methanogenesis: testing the hypothesis with environmental genomics.</title>
        <authorList>
            <person name="Hallam S.J."/>
            <person name="Putnam N."/>
            <person name="Preston C.M."/>
            <person name="Detter J.C."/>
            <person name="Rokhsar D."/>
            <person name="Richardson P.M."/>
            <person name="DeLong E.F."/>
        </authorList>
    </citation>
    <scope>NUCLEOTIDE SEQUENCE</scope>
</reference>
<gene>
    <name evidence="1" type="ORF">GZ32G12_16</name>
</gene>
<protein>
    <submittedName>
        <fullName evidence="1">Uncharacterized protein</fullName>
    </submittedName>
</protein>
<dbReference type="EMBL" id="AY714856">
    <property type="protein sequence ID" value="AAU83701.1"/>
    <property type="molecule type" value="Genomic_DNA"/>
</dbReference>
<evidence type="ECO:0000313" key="1">
    <source>
        <dbReference type="EMBL" id="AAU83701.1"/>
    </source>
</evidence>
<proteinExistence type="predicted"/>
<reference evidence="1" key="2">
    <citation type="submission" date="2004-08" db="EMBL/GenBank/DDBJ databases">
        <authorList>
            <person name="Putnam N."/>
            <person name="Detter J.C."/>
            <person name="Richardson P.M."/>
            <person name="Rokhsar D."/>
        </authorList>
    </citation>
    <scope>NUCLEOTIDE SEQUENCE</scope>
</reference>
<name>Q64A76_UNCAG</name>